<keyword evidence="4" id="KW-0479">Metal-binding</keyword>
<dbReference type="GO" id="GO:0000302">
    <property type="term" value="P:response to reactive oxygen species"/>
    <property type="evidence" value="ECO:0007669"/>
    <property type="project" value="TreeGrafter"/>
</dbReference>
<dbReference type="Gene3D" id="1.10.420.10">
    <property type="entry name" value="Peroxidase, domain 2"/>
    <property type="match status" value="1"/>
</dbReference>
<name>A0A8H3FPJ9_9LECA</name>
<keyword evidence="4" id="KW-0349">Heme</keyword>
<sequence length="389" mass="42391">MKASQSFPWVSQNTCTVLSLLCLLVNSQQIPDRTSLINYELEQLLVDTGGINDRTFKSAITPCSNYADHGGPVNDNTKGLQTSAQWIRVAFHDFNTANVHSGEGGMDASIGFETLRPTNAGPAFNDSLFFFQSFVSDMVSMADLIALGAVMGIGSCGGPYVPLRGGRIDATEAGPLAHCDPDTPLPGIFHTFHMTGMSNKEAIELTACGHTMGGVHKNVFPQIGTDAEHQVTESVDLTNNSDGRVTFDDSVDVFDPHTIQEYLAWRGKKGGPMVTTSNKINRNDLRLYTSDRNSTVKELARSKEAFSSACSRVIYKMLNVGCCRITHLCKLTYAQTVPRGVELTPDIEPYQVKPINITLNIDWKGDMEIGGYIRYLNKAGTKPAPADLL</sequence>
<evidence type="ECO:0000256" key="5">
    <source>
        <dbReference type="ARBA" id="ARBA00023002"/>
    </source>
</evidence>
<keyword evidence="9" id="KW-1185">Reference proteome</keyword>
<evidence type="ECO:0000313" key="9">
    <source>
        <dbReference type="Proteomes" id="UP000664521"/>
    </source>
</evidence>
<dbReference type="Proteomes" id="UP000664521">
    <property type="component" value="Unassembled WGS sequence"/>
</dbReference>
<dbReference type="InterPro" id="IPR002016">
    <property type="entry name" value="Haem_peroxidase"/>
</dbReference>
<organism evidence="8 9">
    <name type="scientific">Heterodermia speciosa</name>
    <dbReference type="NCBI Taxonomy" id="116794"/>
    <lineage>
        <taxon>Eukaryota</taxon>
        <taxon>Fungi</taxon>
        <taxon>Dikarya</taxon>
        <taxon>Ascomycota</taxon>
        <taxon>Pezizomycotina</taxon>
        <taxon>Lecanoromycetes</taxon>
        <taxon>OSLEUM clade</taxon>
        <taxon>Lecanoromycetidae</taxon>
        <taxon>Caliciales</taxon>
        <taxon>Physciaceae</taxon>
        <taxon>Heterodermia</taxon>
    </lineage>
</organism>
<dbReference type="EMBL" id="CAJPDS010000049">
    <property type="protein sequence ID" value="CAF9928842.1"/>
    <property type="molecule type" value="Genomic_DNA"/>
</dbReference>
<evidence type="ECO:0000256" key="6">
    <source>
        <dbReference type="RuleBase" id="RU363051"/>
    </source>
</evidence>
<keyword evidence="4" id="KW-0408">Iron</keyword>
<reference evidence="8" key="1">
    <citation type="submission" date="2021-03" db="EMBL/GenBank/DDBJ databases">
        <authorList>
            <person name="Tagirdzhanova G."/>
        </authorList>
    </citation>
    <scope>NUCLEOTIDE SEQUENCE</scope>
</reference>
<feature type="signal peptide" evidence="6">
    <location>
        <begin position="1"/>
        <end position="27"/>
    </location>
</feature>
<dbReference type="InterPro" id="IPR002207">
    <property type="entry name" value="Peroxidase_I"/>
</dbReference>
<dbReference type="PRINTS" id="PR00459">
    <property type="entry name" value="ASPEROXIDASE"/>
</dbReference>
<evidence type="ECO:0000256" key="2">
    <source>
        <dbReference type="ARBA" id="ARBA00005997"/>
    </source>
</evidence>
<dbReference type="InterPro" id="IPR010255">
    <property type="entry name" value="Haem_peroxidase_sf"/>
</dbReference>
<dbReference type="GO" id="GO:0020037">
    <property type="term" value="F:heme binding"/>
    <property type="evidence" value="ECO:0007669"/>
    <property type="project" value="UniProtKB-UniRule"/>
</dbReference>
<protein>
    <recommendedName>
        <fullName evidence="6">Peroxidase</fullName>
        <ecNumber evidence="6">1.11.1.-</ecNumber>
    </recommendedName>
</protein>
<dbReference type="SUPFAM" id="SSF48113">
    <property type="entry name" value="Heme-dependent peroxidases"/>
    <property type="match status" value="1"/>
</dbReference>
<dbReference type="InterPro" id="IPR044831">
    <property type="entry name" value="Ccp1-like"/>
</dbReference>
<keyword evidence="3 6" id="KW-0575">Peroxidase</keyword>
<evidence type="ECO:0000256" key="3">
    <source>
        <dbReference type="ARBA" id="ARBA00022559"/>
    </source>
</evidence>
<dbReference type="AlphaFoldDB" id="A0A8H3FPJ9"/>
<dbReference type="GO" id="GO:0034599">
    <property type="term" value="P:cellular response to oxidative stress"/>
    <property type="evidence" value="ECO:0007669"/>
    <property type="project" value="InterPro"/>
</dbReference>
<gene>
    <name evidence="8" type="ORF">HETSPECPRED_006951</name>
</gene>
<keyword evidence="6" id="KW-0732">Signal</keyword>
<dbReference type="PROSITE" id="PS50873">
    <property type="entry name" value="PEROXIDASE_4"/>
    <property type="match status" value="1"/>
</dbReference>
<dbReference type="GO" id="GO:0004601">
    <property type="term" value="F:peroxidase activity"/>
    <property type="evidence" value="ECO:0007669"/>
    <property type="project" value="UniProtKB-KW"/>
</dbReference>
<dbReference type="PANTHER" id="PTHR31356:SF53">
    <property type="entry name" value="HEME PEROXIDASE"/>
    <property type="match status" value="1"/>
</dbReference>
<dbReference type="Pfam" id="PF00141">
    <property type="entry name" value="peroxidase"/>
    <property type="match status" value="1"/>
</dbReference>
<accession>A0A8H3FPJ9</accession>
<dbReference type="EC" id="1.11.1.-" evidence="6"/>
<dbReference type="OrthoDB" id="5985073at2759"/>
<dbReference type="PRINTS" id="PR00458">
    <property type="entry name" value="PEROXIDASE"/>
</dbReference>
<dbReference type="Gene3D" id="1.10.520.10">
    <property type="match status" value="1"/>
</dbReference>
<feature type="domain" description="Plant heme peroxidase family profile" evidence="7">
    <location>
        <begin position="138"/>
        <end position="333"/>
    </location>
</feature>
<proteinExistence type="inferred from homology"/>
<keyword evidence="5 6" id="KW-0560">Oxidoreductase</keyword>
<evidence type="ECO:0000259" key="7">
    <source>
        <dbReference type="PROSITE" id="PS50873"/>
    </source>
</evidence>
<comment type="function">
    <text evidence="1">Destroys radicals which are normally produced within the cells and which are toxic to biological systems.</text>
</comment>
<feature type="chain" id="PRO_5034446905" description="Peroxidase" evidence="6">
    <location>
        <begin position="28"/>
        <end position="389"/>
    </location>
</feature>
<evidence type="ECO:0000256" key="4">
    <source>
        <dbReference type="ARBA" id="ARBA00022617"/>
    </source>
</evidence>
<dbReference type="PANTHER" id="PTHR31356">
    <property type="entry name" value="THYLAKOID LUMENAL 29 KDA PROTEIN, CHLOROPLASTIC-RELATED"/>
    <property type="match status" value="1"/>
</dbReference>
<dbReference type="GO" id="GO:0042744">
    <property type="term" value="P:hydrogen peroxide catabolic process"/>
    <property type="evidence" value="ECO:0007669"/>
    <property type="project" value="TreeGrafter"/>
</dbReference>
<comment type="caution">
    <text evidence="8">The sequence shown here is derived from an EMBL/GenBank/DDBJ whole genome shotgun (WGS) entry which is preliminary data.</text>
</comment>
<evidence type="ECO:0000313" key="8">
    <source>
        <dbReference type="EMBL" id="CAF9928842.1"/>
    </source>
</evidence>
<evidence type="ECO:0000256" key="1">
    <source>
        <dbReference type="ARBA" id="ARBA00003917"/>
    </source>
</evidence>
<comment type="similarity">
    <text evidence="2">Belongs to the peroxidase family. Cytochrome c peroxidase subfamily.</text>
</comment>
<dbReference type="GO" id="GO:0046872">
    <property type="term" value="F:metal ion binding"/>
    <property type="evidence" value="ECO:0007669"/>
    <property type="project" value="UniProtKB-UniRule"/>
</dbReference>